<keyword evidence="5" id="KW-1185">Reference proteome</keyword>
<dbReference type="InterPro" id="IPR036404">
    <property type="entry name" value="Jacalin-like_lectin_dom_sf"/>
</dbReference>
<sequence length="183" mass="20408">MIKIQALSTKKDSVTFWDEKGHGEISQIFISHNEDCISCIQFHYAQNGSLVLSPPYGAPHSPNFYSVEFNYPSEFLVKVSGKYTINGVRLITFTTNKGTYGPYGNAEPPFGTKLHEFNFDMGKRRQFGGFHGSFATQGLTSIGVYINPATTPETSPAEISNSVWDICSCYIVNIFKKIIKILD</sequence>
<dbReference type="SUPFAM" id="SSF51101">
    <property type="entry name" value="Mannose-binding lectins"/>
    <property type="match status" value="1"/>
</dbReference>
<reference evidence="4 5" key="1">
    <citation type="journal article" date="2023" name="Plant Biotechnol. J.">
        <title>Chromosome-level wild Hevea brasiliensis genome provides new tools for genomic-assisted breeding and valuable loci to elevate rubber yield.</title>
        <authorList>
            <person name="Cheng H."/>
            <person name="Song X."/>
            <person name="Hu Y."/>
            <person name="Wu T."/>
            <person name="Yang Q."/>
            <person name="An Z."/>
            <person name="Feng S."/>
            <person name="Deng Z."/>
            <person name="Wu W."/>
            <person name="Zeng X."/>
            <person name="Tu M."/>
            <person name="Wang X."/>
            <person name="Huang H."/>
        </authorList>
    </citation>
    <scope>NUCLEOTIDE SEQUENCE [LARGE SCALE GENOMIC DNA]</scope>
    <source>
        <strain evidence="4">MT/VB/25A 57/8</strain>
    </source>
</reference>
<proteinExistence type="inferred from homology"/>
<organism evidence="4 5">
    <name type="scientific">Hevea brasiliensis</name>
    <name type="common">Para rubber tree</name>
    <name type="synonym">Siphonia brasiliensis</name>
    <dbReference type="NCBI Taxonomy" id="3981"/>
    <lineage>
        <taxon>Eukaryota</taxon>
        <taxon>Viridiplantae</taxon>
        <taxon>Streptophyta</taxon>
        <taxon>Embryophyta</taxon>
        <taxon>Tracheophyta</taxon>
        <taxon>Spermatophyta</taxon>
        <taxon>Magnoliopsida</taxon>
        <taxon>eudicotyledons</taxon>
        <taxon>Gunneridae</taxon>
        <taxon>Pentapetalae</taxon>
        <taxon>rosids</taxon>
        <taxon>fabids</taxon>
        <taxon>Malpighiales</taxon>
        <taxon>Euphorbiaceae</taxon>
        <taxon>Crotonoideae</taxon>
        <taxon>Micrandreae</taxon>
        <taxon>Hevea</taxon>
    </lineage>
</organism>
<comment type="similarity">
    <text evidence="1">Belongs to the jacalin lectin family.</text>
</comment>
<dbReference type="Proteomes" id="UP001174677">
    <property type="component" value="Chromosome 8"/>
</dbReference>
<gene>
    <name evidence="4" type="ORF">P3X46_013804</name>
</gene>
<dbReference type="EMBL" id="JARPOI010000008">
    <property type="protein sequence ID" value="KAJ9175227.1"/>
    <property type="molecule type" value="Genomic_DNA"/>
</dbReference>
<protein>
    <recommendedName>
        <fullName evidence="3">Jacalin-type lectin domain-containing protein</fullName>
    </recommendedName>
</protein>
<dbReference type="CDD" id="cd09612">
    <property type="entry name" value="Jacalin"/>
    <property type="match status" value="1"/>
</dbReference>
<keyword evidence="2" id="KW-0430">Lectin</keyword>
<dbReference type="InterPro" id="IPR033734">
    <property type="entry name" value="Jacalin-like_lectin_dom_plant"/>
</dbReference>
<feature type="domain" description="Jacalin-type lectin" evidence="3">
    <location>
        <begin position="1"/>
        <end position="148"/>
    </location>
</feature>
<dbReference type="InterPro" id="IPR001229">
    <property type="entry name" value="Jacalin-like_lectin_dom"/>
</dbReference>
<dbReference type="PANTHER" id="PTHR47293">
    <property type="entry name" value="JACALIN-RELATED LECTIN 3"/>
    <property type="match status" value="1"/>
</dbReference>
<dbReference type="PROSITE" id="PS51752">
    <property type="entry name" value="JACALIN_LECTIN"/>
    <property type="match status" value="1"/>
</dbReference>
<evidence type="ECO:0000259" key="3">
    <source>
        <dbReference type="PROSITE" id="PS51752"/>
    </source>
</evidence>
<name>A0ABQ9M6Y9_HEVBR</name>
<evidence type="ECO:0000313" key="4">
    <source>
        <dbReference type="EMBL" id="KAJ9175227.1"/>
    </source>
</evidence>
<accession>A0ABQ9M6Y9</accession>
<dbReference type="Pfam" id="PF01419">
    <property type="entry name" value="Jacalin"/>
    <property type="match status" value="1"/>
</dbReference>
<dbReference type="Gene3D" id="2.100.10.30">
    <property type="entry name" value="Jacalin-like lectin domain"/>
    <property type="match status" value="1"/>
</dbReference>
<evidence type="ECO:0000256" key="2">
    <source>
        <dbReference type="ARBA" id="ARBA00022734"/>
    </source>
</evidence>
<dbReference type="PANTHER" id="PTHR47293:SF70">
    <property type="entry name" value="JACALIN-RELATED LECTIN 24-RELATED"/>
    <property type="match status" value="1"/>
</dbReference>
<comment type="caution">
    <text evidence="4">The sequence shown here is derived from an EMBL/GenBank/DDBJ whole genome shotgun (WGS) entry which is preliminary data.</text>
</comment>
<evidence type="ECO:0000313" key="5">
    <source>
        <dbReference type="Proteomes" id="UP001174677"/>
    </source>
</evidence>
<evidence type="ECO:0000256" key="1">
    <source>
        <dbReference type="ARBA" id="ARBA00006568"/>
    </source>
</evidence>
<dbReference type="SMART" id="SM00915">
    <property type="entry name" value="Jacalin"/>
    <property type="match status" value="1"/>
</dbReference>